<dbReference type="GO" id="GO:0004331">
    <property type="term" value="F:fructose-2,6-bisphosphate 2-phosphatase activity"/>
    <property type="evidence" value="ECO:0007669"/>
    <property type="project" value="TreeGrafter"/>
</dbReference>
<dbReference type="STRING" id="112090.W4G9U1"/>
<dbReference type="Gene3D" id="2.60.40.10">
    <property type="entry name" value="Immunoglobulins"/>
    <property type="match status" value="1"/>
</dbReference>
<dbReference type="InterPro" id="IPR003094">
    <property type="entry name" value="6Pfruct_kin"/>
</dbReference>
<feature type="active site" description="Tele-phosphohistidine intermediate" evidence="3">
    <location>
        <position position="524"/>
    </location>
</feature>
<dbReference type="Pfam" id="PF01591">
    <property type="entry name" value="6PF2K"/>
    <property type="match status" value="1"/>
</dbReference>
<dbReference type="VEuPathDB" id="FungiDB:H257_10099"/>
<evidence type="ECO:0000256" key="5">
    <source>
        <dbReference type="PIRSR" id="PIRSR613078-3"/>
    </source>
</evidence>
<dbReference type="Gene3D" id="3.40.50.1240">
    <property type="entry name" value="Phosphoglycerate mutase-like"/>
    <property type="match status" value="1"/>
</dbReference>
<evidence type="ECO:0000256" key="4">
    <source>
        <dbReference type="PIRSR" id="PIRSR613078-2"/>
    </source>
</evidence>
<proteinExistence type="predicted"/>
<evidence type="ECO:0000259" key="6">
    <source>
        <dbReference type="Pfam" id="PF01591"/>
    </source>
</evidence>
<dbReference type="SUPFAM" id="SSF81296">
    <property type="entry name" value="E set domains"/>
    <property type="match status" value="1"/>
</dbReference>
<dbReference type="SMART" id="SM00855">
    <property type="entry name" value="PGAM"/>
    <property type="match status" value="1"/>
</dbReference>
<evidence type="ECO:0008006" key="9">
    <source>
        <dbReference type="Google" id="ProtNLM"/>
    </source>
</evidence>
<evidence type="ECO:0000256" key="3">
    <source>
        <dbReference type="PIRSR" id="PIRSR613078-1"/>
    </source>
</evidence>
<accession>W4G9U1</accession>
<name>W4G9U1_APHAT</name>
<dbReference type="OrthoDB" id="267323at2759"/>
<dbReference type="Pfam" id="PF16561">
    <property type="entry name" value="AMPK1_CBM"/>
    <property type="match status" value="1"/>
</dbReference>
<evidence type="ECO:0000256" key="2">
    <source>
        <dbReference type="ARBA" id="ARBA00022840"/>
    </source>
</evidence>
<evidence type="ECO:0000313" key="8">
    <source>
        <dbReference type="EMBL" id="ETV75718.1"/>
    </source>
</evidence>
<feature type="domain" description="6-phosphofructo-2-kinase" evidence="6">
    <location>
        <begin position="301"/>
        <end position="516"/>
    </location>
</feature>
<keyword evidence="2" id="KW-0067">ATP-binding</keyword>
<dbReference type="InterPro" id="IPR013783">
    <property type="entry name" value="Ig-like_fold"/>
</dbReference>
<dbReference type="Gene3D" id="3.40.50.300">
    <property type="entry name" value="P-loop containing nucleotide triphosphate hydrolases"/>
    <property type="match status" value="1"/>
</dbReference>
<dbReference type="SUPFAM" id="SSF52540">
    <property type="entry name" value="P-loop containing nucleoside triphosphate hydrolases"/>
    <property type="match status" value="1"/>
</dbReference>
<dbReference type="InterPro" id="IPR013078">
    <property type="entry name" value="His_Pase_superF_clade-1"/>
</dbReference>
<feature type="active site" description="Proton donor/acceptor" evidence="3">
    <location>
        <position position="598"/>
    </location>
</feature>
<dbReference type="FunFam" id="3.40.50.300:FF:000644">
    <property type="entry name" value="GpmB, Fructose-2,6-bisphosphatase"/>
    <property type="match status" value="1"/>
</dbReference>
<dbReference type="FunFam" id="3.40.50.1240:FF:000006">
    <property type="entry name" value="6-phosphofructo-2-kinase/fructose-2, 6-bisphosphatase"/>
    <property type="match status" value="1"/>
</dbReference>
<dbReference type="InterPro" id="IPR014756">
    <property type="entry name" value="Ig_E-set"/>
</dbReference>
<dbReference type="GO" id="GO:0005829">
    <property type="term" value="C:cytosol"/>
    <property type="evidence" value="ECO:0007669"/>
    <property type="project" value="TreeGrafter"/>
</dbReference>
<dbReference type="AlphaFoldDB" id="W4G9U1"/>
<protein>
    <recommendedName>
        <fullName evidence="9">AMP-activated protein kinase glycogen-binding domain-containing protein</fullName>
    </recommendedName>
</protein>
<dbReference type="PANTHER" id="PTHR10606:SF44">
    <property type="entry name" value="6-PHOSPHOFRUCTO 2-KINASE_FRUCTOSE 2,6-BISPHOSPHATASE LONG FORM"/>
    <property type="match status" value="1"/>
</dbReference>
<dbReference type="GO" id="GO:0005524">
    <property type="term" value="F:ATP binding"/>
    <property type="evidence" value="ECO:0007669"/>
    <property type="project" value="UniProtKB-KW"/>
</dbReference>
<feature type="binding site" evidence="4">
    <location>
        <begin position="523"/>
        <end position="530"/>
    </location>
    <ligand>
        <name>substrate</name>
    </ligand>
</feature>
<reference evidence="8" key="1">
    <citation type="submission" date="2013-12" db="EMBL/GenBank/DDBJ databases">
        <title>The Genome Sequence of Aphanomyces astaci APO3.</title>
        <authorList>
            <consortium name="The Broad Institute Genomics Platform"/>
            <person name="Russ C."/>
            <person name="Tyler B."/>
            <person name="van West P."/>
            <person name="Dieguez-Uribeondo J."/>
            <person name="Young S.K."/>
            <person name="Zeng Q."/>
            <person name="Gargeya S."/>
            <person name="Fitzgerald M."/>
            <person name="Abouelleil A."/>
            <person name="Alvarado L."/>
            <person name="Chapman S.B."/>
            <person name="Gainer-Dewar J."/>
            <person name="Goldberg J."/>
            <person name="Griggs A."/>
            <person name="Gujja S."/>
            <person name="Hansen M."/>
            <person name="Howarth C."/>
            <person name="Imamovic A."/>
            <person name="Ireland A."/>
            <person name="Larimer J."/>
            <person name="McCowan C."/>
            <person name="Murphy C."/>
            <person name="Pearson M."/>
            <person name="Poon T.W."/>
            <person name="Priest M."/>
            <person name="Roberts A."/>
            <person name="Saif S."/>
            <person name="Shea T."/>
            <person name="Sykes S."/>
            <person name="Wortman J."/>
            <person name="Nusbaum C."/>
            <person name="Birren B."/>
        </authorList>
    </citation>
    <scope>NUCLEOTIDE SEQUENCE [LARGE SCALE GENOMIC DNA]</scope>
    <source>
        <strain evidence="8">APO3</strain>
    </source>
</reference>
<organism evidence="8">
    <name type="scientific">Aphanomyces astaci</name>
    <name type="common">Crayfish plague agent</name>
    <dbReference type="NCBI Taxonomy" id="112090"/>
    <lineage>
        <taxon>Eukaryota</taxon>
        <taxon>Sar</taxon>
        <taxon>Stramenopiles</taxon>
        <taxon>Oomycota</taxon>
        <taxon>Saprolegniomycetes</taxon>
        <taxon>Saprolegniales</taxon>
        <taxon>Verrucalvaceae</taxon>
        <taxon>Aphanomyces</taxon>
    </lineage>
</organism>
<sequence length="711" mass="80114">MAAAAPQYAALFRWAHHCDSVSIAGSFNNWGEKFPLEKHADGTFSIALDLAAGLYQFKFLVDGKAWKYDPDYAFAPDGYGNLNNFISITATAGEVVQVPIPTMLRGPDVHELPTMNPAATLASSDVRKRATPPTVRQLSPTTLRTKLPSSKLAVAVPTANDVTVLQSPRVKPRSELKKLPPALIKRDSMIKADNDAEYGLNVTDEAGRTRTPSAGSITRSKSEESLKALDVSLESRPFNAPPAPKKLSAAHREFSQTSILLAARTEHFGGDLVTQEHQLRQQDGGHRSTLSYPVSMANDAQQRSGKLLIILVGLPGRGKTFLGHILARHLTWMGHATKVFNVSEYRRTMVKTEVTHHFWDPENTSDSQKRAEIGETCLKDALDALANDSCTCAVFDATNASVSRREEIREAAAARPFKYELLFIESICDDPELIAISINEMKLNSQDYAHYTLDQVVDDYHQRIEHYRDIYAPLEETERCSFIKIIDVGRQIFCNQVYGYLQSRIMFLMANLQLRPRPIWLSRHGESMYNTQGLIGGDSPLSPWGVKYAQQLDKFIQAHYPDDTRLSVWTSTMTRTGQTVERIAAHGRVVVKWKQLDEIDAGICDGMTYEQVATQYPDEYRARQTNKLHYRYPRGESYQDVIHRLEPVITELMRLDRPVLIVAHQAILRVLYAYLTNKHPEECPTIEIPLHVVIQITPKAYHCEEVWHHPI</sequence>
<dbReference type="PANTHER" id="PTHR10606">
    <property type="entry name" value="6-PHOSPHOFRUCTO-2-KINASE/FRUCTOSE-2,6-BISPHOSPHATASE"/>
    <property type="match status" value="1"/>
</dbReference>
<dbReference type="GeneID" id="20812095"/>
<dbReference type="EMBL" id="KI913139">
    <property type="protein sequence ID" value="ETV75718.1"/>
    <property type="molecule type" value="Genomic_DNA"/>
</dbReference>
<dbReference type="GO" id="GO:0003873">
    <property type="term" value="F:6-phosphofructo-2-kinase activity"/>
    <property type="evidence" value="ECO:0007669"/>
    <property type="project" value="InterPro"/>
</dbReference>
<dbReference type="Pfam" id="PF00300">
    <property type="entry name" value="His_Phos_1"/>
    <property type="match status" value="1"/>
</dbReference>
<dbReference type="PROSITE" id="PS00175">
    <property type="entry name" value="PG_MUTASE"/>
    <property type="match status" value="1"/>
</dbReference>
<feature type="binding site" evidence="4">
    <location>
        <position position="575"/>
    </location>
    <ligand>
        <name>substrate</name>
    </ligand>
</feature>
<feature type="site" description="Transition state stabilizer" evidence="5">
    <location>
        <position position="664"/>
    </location>
</feature>
<dbReference type="InterPro" id="IPR029033">
    <property type="entry name" value="His_PPase_superfam"/>
</dbReference>
<dbReference type="InterPro" id="IPR001345">
    <property type="entry name" value="PG/BPGM_mutase_AS"/>
</dbReference>
<keyword evidence="1" id="KW-0547">Nucleotide-binding</keyword>
<dbReference type="GO" id="GO:0006003">
    <property type="term" value="P:fructose 2,6-bisphosphate metabolic process"/>
    <property type="evidence" value="ECO:0007669"/>
    <property type="project" value="InterPro"/>
</dbReference>
<evidence type="ECO:0000259" key="7">
    <source>
        <dbReference type="Pfam" id="PF16561"/>
    </source>
</evidence>
<dbReference type="CDD" id="cd02859">
    <property type="entry name" value="E_set_AMPKbeta_like_N"/>
    <property type="match status" value="1"/>
</dbReference>
<feature type="domain" description="AMP-activated protein kinase glycogen-binding" evidence="7">
    <location>
        <begin position="10"/>
        <end position="90"/>
    </location>
</feature>
<gene>
    <name evidence="8" type="ORF">H257_10099</name>
</gene>
<dbReference type="InterPro" id="IPR027417">
    <property type="entry name" value="P-loop_NTPase"/>
</dbReference>
<evidence type="ECO:0000256" key="1">
    <source>
        <dbReference type="ARBA" id="ARBA00022741"/>
    </source>
</evidence>
<dbReference type="GO" id="GO:0006000">
    <property type="term" value="P:fructose metabolic process"/>
    <property type="evidence" value="ECO:0007669"/>
    <property type="project" value="InterPro"/>
</dbReference>
<dbReference type="CDD" id="cd07067">
    <property type="entry name" value="HP_PGM_like"/>
    <property type="match status" value="1"/>
</dbReference>
<dbReference type="RefSeq" id="XP_009834849.1">
    <property type="nucleotide sequence ID" value="XM_009836547.1"/>
</dbReference>
<dbReference type="InterPro" id="IPR032640">
    <property type="entry name" value="AMPK1_CBM"/>
</dbReference>
<dbReference type="SUPFAM" id="SSF53254">
    <property type="entry name" value="Phosphoglycerate mutase-like"/>
    <property type="match status" value="1"/>
</dbReference>
<dbReference type="InterPro" id="IPR013079">
    <property type="entry name" value="6Phosfructo_kin"/>
</dbReference>
<dbReference type="PRINTS" id="PR00991">
    <property type="entry name" value="6PFRUCTKNASE"/>
</dbReference>